<proteinExistence type="predicted"/>
<accession>A0A5J4V8D6</accession>
<feature type="non-terminal residue" evidence="1">
    <location>
        <position position="1"/>
    </location>
</feature>
<evidence type="ECO:0000313" key="2">
    <source>
        <dbReference type="Proteomes" id="UP000324800"/>
    </source>
</evidence>
<protein>
    <submittedName>
        <fullName evidence="1">Uncharacterized protein</fullName>
    </submittedName>
</protein>
<evidence type="ECO:0000313" key="1">
    <source>
        <dbReference type="EMBL" id="KAA6378745.1"/>
    </source>
</evidence>
<dbReference type="EMBL" id="SNRW01008947">
    <property type="protein sequence ID" value="KAA6378745.1"/>
    <property type="molecule type" value="Genomic_DNA"/>
</dbReference>
<dbReference type="AlphaFoldDB" id="A0A5J4V8D6"/>
<dbReference type="Proteomes" id="UP000324800">
    <property type="component" value="Unassembled WGS sequence"/>
</dbReference>
<organism evidence="1 2">
    <name type="scientific">Streblomastix strix</name>
    <dbReference type="NCBI Taxonomy" id="222440"/>
    <lineage>
        <taxon>Eukaryota</taxon>
        <taxon>Metamonada</taxon>
        <taxon>Preaxostyla</taxon>
        <taxon>Oxymonadida</taxon>
        <taxon>Streblomastigidae</taxon>
        <taxon>Streblomastix</taxon>
    </lineage>
</organism>
<sequence length="26" mass="2932">RLTLKYLAQNEANRAVIEQGGFTIPE</sequence>
<reference evidence="1 2" key="1">
    <citation type="submission" date="2019-03" db="EMBL/GenBank/DDBJ databases">
        <title>Single cell metagenomics reveals metabolic interactions within the superorganism composed of flagellate Streblomastix strix and complex community of Bacteroidetes bacteria on its surface.</title>
        <authorList>
            <person name="Treitli S.C."/>
            <person name="Kolisko M."/>
            <person name="Husnik F."/>
            <person name="Keeling P."/>
            <person name="Hampl V."/>
        </authorList>
    </citation>
    <scope>NUCLEOTIDE SEQUENCE [LARGE SCALE GENOMIC DNA]</scope>
    <source>
        <strain evidence="1">ST1C</strain>
    </source>
</reference>
<gene>
    <name evidence="1" type="ORF">EZS28_025726</name>
</gene>
<comment type="caution">
    <text evidence="1">The sequence shown here is derived from an EMBL/GenBank/DDBJ whole genome shotgun (WGS) entry which is preliminary data.</text>
</comment>
<name>A0A5J4V8D6_9EUKA</name>